<gene>
    <name evidence="1" type="ORF">SAMN04487962_11615</name>
</gene>
<reference evidence="2" key="1">
    <citation type="submission" date="2016-10" db="EMBL/GenBank/DDBJ databases">
        <authorList>
            <person name="Varghese N."/>
            <person name="Submissions S."/>
        </authorList>
    </citation>
    <scope>NUCLEOTIDE SEQUENCE [LARGE SCALE GENOMIC DNA]</scope>
    <source>
        <strain evidence="2">CGMCC 1.6489</strain>
    </source>
</reference>
<evidence type="ECO:0000313" key="2">
    <source>
        <dbReference type="Proteomes" id="UP000198762"/>
    </source>
</evidence>
<protein>
    <recommendedName>
        <fullName evidence="3">Elongation factor P hydroxylase</fullName>
    </recommendedName>
</protein>
<evidence type="ECO:0008006" key="3">
    <source>
        <dbReference type="Google" id="ProtNLM"/>
    </source>
</evidence>
<dbReference type="STRING" id="430453.SAMN04487962_11615"/>
<proteinExistence type="predicted"/>
<name>A0A1I0G6X9_9GAMM</name>
<dbReference type="InterPro" id="IPR007411">
    <property type="entry name" value="EpmC"/>
</dbReference>
<evidence type="ECO:0000313" key="1">
    <source>
        <dbReference type="EMBL" id="SET66633.1"/>
    </source>
</evidence>
<sequence>MNKGIFQVNSGLPETDGLTGLVAESSPDDMLLEFLSVKPHNNGPMNNRPEDLVTLFNALFRDCLKTELVRGGDEPEYLPAGVAGPCAQVIFAHGYFASALHEISHWCIAGEQRRKLRDYGYWYCPDGRTPEQQRAFEQVEVKPQALEWLFAVASKSPFHISVDNLDGGGAIDEAGFRRRVYEQACYYLDHGLPPRAEQFLSALMDHYGTGPEDFLRWREQYHCLTGNHMAGTAQHFTTVSEAYDAIS</sequence>
<dbReference type="Pfam" id="PF04315">
    <property type="entry name" value="EpmC"/>
    <property type="match status" value="1"/>
</dbReference>
<keyword evidence="2" id="KW-1185">Reference proteome</keyword>
<dbReference type="AlphaFoldDB" id="A0A1I0G6X9"/>
<dbReference type="EMBL" id="FOHZ01000016">
    <property type="protein sequence ID" value="SET66633.1"/>
    <property type="molecule type" value="Genomic_DNA"/>
</dbReference>
<organism evidence="1 2">
    <name type="scientific">Marinobacter segnicrescens</name>
    <dbReference type="NCBI Taxonomy" id="430453"/>
    <lineage>
        <taxon>Bacteria</taxon>
        <taxon>Pseudomonadati</taxon>
        <taxon>Pseudomonadota</taxon>
        <taxon>Gammaproteobacteria</taxon>
        <taxon>Pseudomonadales</taxon>
        <taxon>Marinobacteraceae</taxon>
        <taxon>Marinobacter</taxon>
    </lineage>
</organism>
<dbReference type="Proteomes" id="UP000198762">
    <property type="component" value="Unassembled WGS sequence"/>
</dbReference>
<accession>A0A1I0G6X9</accession>